<evidence type="ECO:0000313" key="2">
    <source>
        <dbReference type="EMBL" id="QNP59785.1"/>
    </source>
</evidence>
<dbReference type="RefSeq" id="WP_187736767.1">
    <property type="nucleotide sequence ID" value="NZ_CP060790.1"/>
</dbReference>
<dbReference type="Proteomes" id="UP000516057">
    <property type="component" value="Chromosome"/>
</dbReference>
<name>A0A7H0HGW9_9BURK</name>
<protein>
    <submittedName>
        <fullName evidence="2">RnfH family protein</fullName>
    </submittedName>
</protein>
<dbReference type="EMBL" id="CP060790">
    <property type="protein sequence ID" value="QNP59785.1"/>
    <property type="molecule type" value="Genomic_DNA"/>
</dbReference>
<organism evidence="2 3">
    <name type="scientific">Paenacidovorax monticola</name>
    <dbReference type="NCBI Taxonomy" id="1926868"/>
    <lineage>
        <taxon>Bacteria</taxon>
        <taxon>Pseudomonadati</taxon>
        <taxon>Pseudomonadota</taxon>
        <taxon>Betaproteobacteria</taxon>
        <taxon>Burkholderiales</taxon>
        <taxon>Comamonadaceae</taxon>
        <taxon>Paenacidovorax</taxon>
    </lineage>
</organism>
<dbReference type="Gene3D" id="3.10.20.280">
    <property type="entry name" value="RnfH-like"/>
    <property type="match status" value="1"/>
</dbReference>
<dbReference type="PANTHER" id="PTHR37483">
    <property type="entry name" value="UPF0125 PROTEIN RATB"/>
    <property type="match status" value="1"/>
</dbReference>
<dbReference type="InterPro" id="IPR016155">
    <property type="entry name" value="Mopterin_synth/thiamin_S_b"/>
</dbReference>
<dbReference type="KEGG" id="amon:H9L24_01965"/>
<keyword evidence="3" id="KW-1185">Reference proteome</keyword>
<sequence>MQEVALELPAHSRVADALAASGLAIPADAPCGIWGRAVERQALVSEGDRVEVYRPLLVDPKVARRERFARQGARGTGLFARQRPGGKAGY</sequence>
<dbReference type="InterPro" id="IPR005346">
    <property type="entry name" value="RnfH"/>
</dbReference>
<comment type="similarity">
    <text evidence="1">Belongs to the UPF0125 (RnfH) family.</text>
</comment>
<dbReference type="PANTHER" id="PTHR37483:SF1">
    <property type="entry name" value="UPF0125 PROTEIN RATB"/>
    <property type="match status" value="1"/>
</dbReference>
<reference evidence="2 3" key="1">
    <citation type="submission" date="2020-08" db="EMBL/GenBank/DDBJ databases">
        <title>Genome sequence of Acidovorax monticola KACC 19171T.</title>
        <authorList>
            <person name="Hyun D.-W."/>
            <person name="Bae J.-W."/>
        </authorList>
    </citation>
    <scope>NUCLEOTIDE SEQUENCE [LARGE SCALE GENOMIC DNA]</scope>
    <source>
        <strain evidence="2 3">KACC 19171</strain>
    </source>
</reference>
<dbReference type="SUPFAM" id="SSF54285">
    <property type="entry name" value="MoaD/ThiS"/>
    <property type="match status" value="1"/>
</dbReference>
<dbReference type="AlphaFoldDB" id="A0A7H0HGW9"/>
<proteinExistence type="inferred from homology"/>
<evidence type="ECO:0000313" key="3">
    <source>
        <dbReference type="Proteomes" id="UP000516057"/>
    </source>
</evidence>
<dbReference type="Pfam" id="PF03658">
    <property type="entry name" value="Ub-RnfH"/>
    <property type="match status" value="1"/>
</dbReference>
<evidence type="ECO:0000256" key="1">
    <source>
        <dbReference type="ARBA" id="ARBA00010645"/>
    </source>
</evidence>
<accession>A0A7H0HGW9</accession>
<gene>
    <name evidence="2" type="ORF">H9L24_01965</name>
</gene>
<dbReference type="InterPro" id="IPR037021">
    <property type="entry name" value="RnfH_sf"/>
</dbReference>